<evidence type="ECO:0000313" key="2">
    <source>
        <dbReference type="Proteomes" id="UP000306677"/>
    </source>
</evidence>
<accession>A0A4Y5NVI1</accession>
<name>A0A4Y5NVI1_9CAUD</name>
<organism evidence="1 2">
    <name type="scientific">Escherichia phage vB_EcoS_W011D</name>
    <dbReference type="NCBI Taxonomy" id="2575323"/>
    <lineage>
        <taxon>Viruses</taxon>
        <taxon>Duplodnaviria</taxon>
        <taxon>Heunggongvirae</taxon>
        <taxon>Uroviricota</taxon>
        <taxon>Caudoviricetes</taxon>
        <taxon>Drexlerviridae</taxon>
        <taxon>Tempevirinae</taxon>
        <taxon>Changchunvirus</taxon>
        <taxon>Changchunvirus W011D</taxon>
    </lineage>
</organism>
<dbReference type="Proteomes" id="UP000306677">
    <property type="component" value="Segment"/>
</dbReference>
<protein>
    <submittedName>
        <fullName evidence="1">Uncharacterized protein</fullName>
    </submittedName>
</protein>
<evidence type="ECO:0000313" key="1">
    <source>
        <dbReference type="EMBL" id="QCW18470.1"/>
    </source>
</evidence>
<dbReference type="EMBL" id="MK778457">
    <property type="protein sequence ID" value="QCW18470.1"/>
    <property type="molecule type" value="Genomic_DNA"/>
</dbReference>
<gene>
    <name evidence="1" type="ORF">vBEcoSW011D_21</name>
</gene>
<sequence>MWNWKKLLLTLAIAVIGIVIMEPGFTNHLGAAVLALAYSIPAYYDGKKAGGREVFELMKRRK</sequence>
<reference evidence="1 2" key="1">
    <citation type="submission" date="2019-04" db="EMBL/GenBank/DDBJ databases">
        <authorList>
            <person name="Wang X."/>
        </authorList>
    </citation>
    <scope>NUCLEOTIDE SEQUENCE [LARGE SCALE GENOMIC DNA]</scope>
</reference>
<proteinExistence type="predicted"/>
<keyword evidence="2" id="KW-1185">Reference proteome</keyword>